<comment type="cofactor">
    <cofactor evidence="1">
        <name>Mg(2+)</name>
        <dbReference type="ChEBI" id="CHEBI:18420"/>
    </cofactor>
</comment>
<evidence type="ECO:0000256" key="1">
    <source>
        <dbReference type="ARBA" id="ARBA00001946"/>
    </source>
</evidence>
<keyword evidence="4" id="KW-0472">Membrane</keyword>
<dbReference type="PANTHER" id="PTHR46663">
    <property type="entry name" value="DIGUANYLATE CYCLASE DGCT-RELATED"/>
    <property type="match status" value="1"/>
</dbReference>
<dbReference type="SMART" id="SM00304">
    <property type="entry name" value="HAMP"/>
    <property type="match status" value="1"/>
</dbReference>
<keyword evidence="3" id="KW-0175">Coiled coil</keyword>
<dbReference type="PROSITE" id="PS50887">
    <property type="entry name" value="GGDEF"/>
    <property type="match status" value="1"/>
</dbReference>
<dbReference type="FunFam" id="3.30.70.270:FF:000001">
    <property type="entry name" value="Diguanylate cyclase domain protein"/>
    <property type="match status" value="1"/>
</dbReference>
<dbReference type="EMBL" id="CP115920">
    <property type="protein sequence ID" value="XCD17412.1"/>
    <property type="molecule type" value="Genomic_DNA"/>
</dbReference>
<dbReference type="Pfam" id="PF00990">
    <property type="entry name" value="GGDEF"/>
    <property type="match status" value="1"/>
</dbReference>
<dbReference type="GO" id="GO:0007165">
    <property type="term" value="P:signal transduction"/>
    <property type="evidence" value="ECO:0007669"/>
    <property type="project" value="InterPro"/>
</dbReference>
<comment type="subcellular location">
    <subcellularLocation>
        <location evidence="2">Cell inner membrane</location>
    </subcellularLocation>
</comment>
<dbReference type="SUPFAM" id="SSF158472">
    <property type="entry name" value="HAMP domain-like"/>
    <property type="match status" value="1"/>
</dbReference>
<keyword evidence="4" id="KW-0812">Transmembrane</keyword>
<keyword evidence="7" id="KW-0548">Nucleotidyltransferase</keyword>
<feature type="domain" description="HAMP" evidence="5">
    <location>
        <begin position="291"/>
        <end position="342"/>
    </location>
</feature>
<dbReference type="Gene3D" id="3.30.450.20">
    <property type="entry name" value="PAS domain"/>
    <property type="match status" value="1"/>
</dbReference>
<dbReference type="InterPro" id="IPR000160">
    <property type="entry name" value="GGDEF_dom"/>
</dbReference>
<dbReference type="CDD" id="cd06225">
    <property type="entry name" value="HAMP"/>
    <property type="match status" value="1"/>
</dbReference>
<evidence type="ECO:0000259" key="5">
    <source>
        <dbReference type="PROSITE" id="PS50885"/>
    </source>
</evidence>
<dbReference type="SMART" id="SM00267">
    <property type="entry name" value="GGDEF"/>
    <property type="match status" value="1"/>
</dbReference>
<keyword evidence="4" id="KW-1133">Transmembrane helix</keyword>
<proteinExistence type="predicted"/>
<evidence type="ECO:0000313" key="7">
    <source>
        <dbReference type="EMBL" id="XCD17412.1"/>
    </source>
</evidence>
<gene>
    <name evidence="7" type="ORF">PG915_07775</name>
</gene>
<name>A0AAU8BPH9_9VIBR</name>
<reference evidence="7" key="1">
    <citation type="submission" date="2023-01" db="EMBL/GenBank/DDBJ databases">
        <title>Vibrio sp. CB1-14 genome sequencing.</title>
        <authorList>
            <person name="Otstavnykh N."/>
            <person name="Isaeva M."/>
            <person name="Meleshko D."/>
        </authorList>
    </citation>
    <scope>NUCLEOTIDE SEQUENCE</scope>
    <source>
        <strain evidence="7">CB1-14</strain>
    </source>
</reference>
<dbReference type="InterPro" id="IPR029787">
    <property type="entry name" value="Nucleotide_cyclase"/>
</dbReference>
<evidence type="ECO:0000256" key="2">
    <source>
        <dbReference type="ARBA" id="ARBA00004533"/>
    </source>
</evidence>
<dbReference type="InterPro" id="IPR052163">
    <property type="entry name" value="DGC-Regulatory_Protein"/>
</dbReference>
<dbReference type="GO" id="GO:0052621">
    <property type="term" value="F:diguanylate cyclase activity"/>
    <property type="evidence" value="ECO:0007669"/>
    <property type="project" value="UniProtKB-EC"/>
</dbReference>
<dbReference type="SUPFAM" id="SSF103190">
    <property type="entry name" value="Sensory domain-like"/>
    <property type="match status" value="1"/>
</dbReference>
<dbReference type="AlphaFoldDB" id="A0AAU8BPH9"/>
<dbReference type="NCBIfam" id="TIGR00254">
    <property type="entry name" value="GGDEF"/>
    <property type="match status" value="1"/>
</dbReference>
<dbReference type="InterPro" id="IPR003660">
    <property type="entry name" value="HAMP_dom"/>
</dbReference>
<evidence type="ECO:0000256" key="4">
    <source>
        <dbReference type="SAM" id="Phobius"/>
    </source>
</evidence>
<dbReference type="EC" id="2.7.7.65" evidence="7"/>
<dbReference type="CDD" id="cd01949">
    <property type="entry name" value="GGDEF"/>
    <property type="match status" value="1"/>
</dbReference>
<dbReference type="GO" id="GO:0005886">
    <property type="term" value="C:plasma membrane"/>
    <property type="evidence" value="ECO:0007669"/>
    <property type="project" value="UniProtKB-SubCell"/>
</dbReference>
<accession>A0AAU8BPH9</accession>
<dbReference type="InterPro" id="IPR029151">
    <property type="entry name" value="Sensor-like_sf"/>
</dbReference>
<dbReference type="InterPro" id="IPR043128">
    <property type="entry name" value="Rev_trsase/Diguanyl_cyclase"/>
</dbReference>
<dbReference type="SUPFAM" id="SSF55073">
    <property type="entry name" value="Nucleotide cyclase"/>
    <property type="match status" value="1"/>
</dbReference>
<dbReference type="PROSITE" id="PS50885">
    <property type="entry name" value="HAMP"/>
    <property type="match status" value="1"/>
</dbReference>
<dbReference type="Gene3D" id="3.30.70.270">
    <property type="match status" value="1"/>
</dbReference>
<feature type="coiled-coil region" evidence="3">
    <location>
        <begin position="2"/>
        <end position="32"/>
    </location>
</feature>
<keyword evidence="7" id="KW-0808">Transferase</keyword>
<evidence type="ECO:0000259" key="6">
    <source>
        <dbReference type="PROSITE" id="PS50887"/>
    </source>
</evidence>
<organism evidence="7">
    <name type="scientific">Vibrio chaetopteri</name>
    <dbReference type="NCBI Taxonomy" id="3016528"/>
    <lineage>
        <taxon>Bacteria</taxon>
        <taxon>Pseudomonadati</taxon>
        <taxon>Pseudomonadota</taxon>
        <taxon>Gammaproteobacteria</taxon>
        <taxon>Vibrionales</taxon>
        <taxon>Vibrionaceae</taxon>
        <taxon>Vibrio</taxon>
    </lineage>
</organism>
<evidence type="ECO:0000256" key="3">
    <source>
        <dbReference type="SAM" id="Coils"/>
    </source>
</evidence>
<dbReference type="KEGG" id="vck:PG915_07775"/>
<protein>
    <submittedName>
        <fullName evidence="7">Diguanylate cyclase</fullName>
        <ecNumber evidence="7">2.7.7.65</ecNumber>
    </submittedName>
</protein>
<sequence>MAQSTNIAYRSLQEKLKDIERANETLVSLVREQVKTNSGAAQLATTVHPFLNHNPSFSSISIVSRMPIAKELVRVERDNTGNVVRVNSSQLNSLSHIPVFIEATAAAKGSVYVSSVTTHYDRISYPDPKPFIFIVYPLMKNNDQGLSLLIAIDIERLLKGATQLLSNPTMLTIANTDGSYLLHPNSEKQFAFVKGKIEKLQIDHPEAKPTIEQNQATFFEIDNDADSERLQYAYFLPAIFKIHNTSTEYILGLQQIDTIGGMWMDKTAKALGLSSLSLIAIVSILSFSLFRFITIPLTNIAQFAKRITLEKSTPYKYDAQDEIGDLARALNYLQSNLNAHYVKLKNSEQKFQEMARLDDLTNLPNRKDFYEKLESEVKHHRVNQLHFAVLFIDINNFKQLNDSEGHDVGDIFLKGVAQLLSKNLRSSDLVCRYGGDEFIVVLSNLKQLDVIHSICSKLHQSTHSLVRSEKLSNYDLSLSIGVAVYPESSTNAKELIKVADQAMYCAKDKGHATTYWHTPFC</sequence>
<dbReference type="Gene3D" id="6.10.340.10">
    <property type="match status" value="1"/>
</dbReference>
<dbReference type="RefSeq" id="WP_353498607.1">
    <property type="nucleotide sequence ID" value="NZ_CP115920.1"/>
</dbReference>
<feature type="transmembrane region" description="Helical" evidence="4">
    <location>
        <begin position="270"/>
        <end position="293"/>
    </location>
</feature>
<dbReference type="PANTHER" id="PTHR46663:SF2">
    <property type="entry name" value="GGDEF DOMAIN-CONTAINING PROTEIN"/>
    <property type="match status" value="1"/>
</dbReference>
<feature type="domain" description="GGDEF" evidence="6">
    <location>
        <begin position="385"/>
        <end position="519"/>
    </location>
</feature>